<keyword evidence="5" id="KW-1185">Reference proteome</keyword>
<evidence type="ECO:0000313" key="5">
    <source>
        <dbReference type="Proteomes" id="UP001107558"/>
    </source>
</evidence>
<dbReference type="AlphaFoldDB" id="A0A9J6BA19"/>
<dbReference type="Gene3D" id="2.40.10.10">
    <property type="entry name" value="Trypsin-like serine proteases"/>
    <property type="match status" value="1"/>
</dbReference>
<dbReference type="PROSITE" id="PS50240">
    <property type="entry name" value="TRYPSIN_DOM"/>
    <property type="match status" value="1"/>
</dbReference>
<feature type="region of interest" description="Disordered" evidence="2">
    <location>
        <begin position="33"/>
        <end position="109"/>
    </location>
</feature>
<dbReference type="Pfam" id="PF00089">
    <property type="entry name" value="Trypsin"/>
    <property type="match status" value="1"/>
</dbReference>
<dbReference type="PANTHER" id="PTHR24258:SF143">
    <property type="match status" value="1"/>
</dbReference>
<comment type="caution">
    <text evidence="4">The sequence shown here is derived from an EMBL/GenBank/DDBJ whole genome shotgun (WGS) entry which is preliminary data.</text>
</comment>
<dbReference type="InterPro" id="IPR001314">
    <property type="entry name" value="Peptidase_S1A"/>
</dbReference>
<evidence type="ECO:0000256" key="2">
    <source>
        <dbReference type="SAM" id="MobiDB-lite"/>
    </source>
</evidence>
<evidence type="ECO:0000313" key="4">
    <source>
        <dbReference type="EMBL" id="KAG5666533.1"/>
    </source>
</evidence>
<feature type="compositionally biased region" description="Low complexity" evidence="2">
    <location>
        <begin position="35"/>
        <end position="55"/>
    </location>
</feature>
<dbReference type="InterPro" id="IPR001254">
    <property type="entry name" value="Trypsin_dom"/>
</dbReference>
<sequence>MTSMVLCQSMPSTTPKIRPSTTIDTATRMTHTKTIKAGSTTTKKSITTTTTTTTEETTEEETTEEEPEEPETTEEAEAETEETTTVLTTTKASTKASPTTPTTTTGKSATTMATSIVTTQKVTTTPTSTTVPKITTIATTTPEPIPEQNNCLCVPISSCVAILGGNSTVEETDGSGIIQGRIINSQMMNYSSYNIASNTTSPINSGIPLITSSPTTCQNPSLLELCCPAKGYQCGRSYPPVKGAPSAKAASLYGQFPWQAMIFTSTQFYVGSGVLIDQFHILSVPHRFSKFNLATTQFVARLGEWNTASSKEPLPYREFNISKLFRNPNFNSSNLRNDIMVLRLATRVPLGMYPTIATACLPSKPILPPARCWISGWGNQDPTIGSLQSTQLAIDVSLVDFETCQTLMKKTTALGPRFVLDPGFLCAGGETGKDACFGDGGSPLAFSNSRELRIPETGTGTGMSDREIFSSKVCSVQNQWYVVGLVAWGISCGGNVPGVYMNVSRYINWIQNVTISP</sequence>
<dbReference type="Proteomes" id="UP001107558">
    <property type="component" value="Chromosome 4"/>
</dbReference>
<dbReference type="CDD" id="cd00190">
    <property type="entry name" value="Tryp_SPc"/>
    <property type="match status" value="1"/>
</dbReference>
<feature type="compositionally biased region" description="Low complexity" evidence="2">
    <location>
        <begin position="83"/>
        <end position="109"/>
    </location>
</feature>
<evidence type="ECO:0000259" key="3">
    <source>
        <dbReference type="PROSITE" id="PS50240"/>
    </source>
</evidence>
<dbReference type="SMART" id="SM00020">
    <property type="entry name" value="Tryp_SPc"/>
    <property type="match status" value="1"/>
</dbReference>
<reference evidence="4" key="1">
    <citation type="submission" date="2021-03" db="EMBL/GenBank/DDBJ databases">
        <title>Chromosome level genome of the anhydrobiotic midge Polypedilum vanderplanki.</title>
        <authorList>
            <person name="Yoshida Y."/>
            <person name="Kikawada T."/>
            <person name="Gusev O."/>
        </authorList>
    </citation>
    <scope>NUCLEOTIDE SEQUENCE</scope>
    <source>
        <strain evidence="4">NIAS01</strain>
        <tissue evidence="4">Whole body or cell culture</tissue>
    </source>
</reference>
<protein>
    <recommendedName>
        <fullName evidence="3">Peptidase S1 domain-containing protein</fullName>
    </recommendedName>
</protein>
<dbReference type="PRINTS" id="PR00722">
    <property type="entry name" value="CHYMOTRYPSIN"/>
</dbReference>
<evidence type="ECO:0000256" key="1">
    <source>
        <dbReference type="ARBA" id="ARBA00024195"/>
    </source>
</evidence>
<dbReference type="OrthoDB" id="6656697at2759"/>
<feature type="compositionally biased region" description="Acidic residues" evidence="2">
    <location>
        <begin position="56"/>
        <end position="82"/>
    </location>
</feature>
<dbReference type="SUPFAM" id="SSF50494">
    <property type="entry name" value="Trypsin-like serine proteases"/>
    <property type="match status" value="1"/>
</dbReference>
<gene>
    <name evidence="4" type="ORF">PVAND_014553</name>
</gene>
<feature type="region of interest" description="Disordered" evidence="2">
    <location>
        <begin position="1"/>
        <end position="20"/>
    </location>
</feature>
<proteinExistence type="inferred from homology"/>
<dbReference type="GO" id="GO:0004252">
    <property type="term" value="F:serine-type endopeptidase activity"/>
    <property type="evidence" value="ECO:0007669"/>
    <property type="project" value="InterPro"/>
</dbReference>
<organism evidence="4 5">
    <name type="scientific">Polypedilum vanderplanki</name>
    <name type="common">Sleeping chironomid midge</name>
    <dbReference type="NCBI Taxonomy" id="319348"/>
    <lineage>
        <taxon>Eukaryota</taxon>
        <taxon>Metazoa</taxon>
        <taxon>Ecdysozoa</taxon>
        <taxon>Arthropoda</taxon>
        <taxon>Hexapoda</taxon>
        <taxon>Insecta</taxon>
        <taxon>Pterygota</taxon>
        <taxon>Neoptera</taxon>
        <taxon>Endopterygota</taxon>
        <taxon>Diptera</taxon>
        <taxon>Nematocera</taxon>
        <taxon>Chironomoidea</taxon>
        <taxon>Chironomidae</taxon>
        <taxon>Chironominae</taxon>
        <taxon>Polypedilum</taxon>
        <taxon>Polypedilum</taxon>
    </lineage>
</organism>
<dbReference type="EMBL" id="JADBJN010000004">
    <property type="protein sequence ID" value="KAG5666533.1"/>
    <property type="molecule type" value="Genomic_DNA"/>
</dbReference>
<accession>A0A9J6BA19</accession>
<comment type="similarity">
    <text evidence="1">Belongs to the peptidase S1 family. CLIP subfamily.</text>
</comment>
<dbReference type="InterPro" id="IPR009003">
    <property type="entry name" value="Peptidase_S1_PA"/>
</dbReference>
<name>A0A9J6BA19_POLVA</name>
<feature type="domain" description="Peptidase S1" evidence="3">
    <location>
        <begin position="241"/>
        <end position="515"/>
    </location>
</feature>
<dbReference type="GO" id="GO:0006508">
    <property type="term" value="P:proteolysis"/>
    <property type="evidence" value="ECO:0007669"/>
    <property type="project" value="InterPro"/>
</dbReference>
<dbReference type="PANTHER" id="PTHR24258">
    <property type="entry name" value="SERINE PROTEASE-RELATED"/>
    <property type="match status" value="1"/>
</dbReference>
<dbReference type="InterPro" id="IPR043504">
    <property type="entry name" value="Peptidase_S1_PA_chymotrypsin"/>
</dbReference>